<evidence type="ECO:0000256" key="1">
    <source>
        <dbReference type="ARBA" id="ARBA00004141"/>
    </source>
</evidence>
<dbReference type="RefSeq" id="WP_302110646.1">
    <property type="nucleotide sequence ID" value="NZ_JAUKTR010000005.1"/>
</dbReference>
<evidence type="ECO:0000313" key="7">
    <source>
        <dbReference type="EMBL" id="MDO1560223.1"/>
    </source>
</evidence>
<reference evidence="7" key="1">
    <citation type="submission" date="2023-07" db="EMBL/GenBank/DDBJ databases">
        <title>Brevundimonas soil sp. nov., isolated from the soil of chemical plant.</title>
        <authorList>
            <person name="Wu N."/>
        </authorList>
    </citation>
    <scope>NUCLEOTIDE SEQUENCE</scope>
    <source>
        <strain evidence="7">XZ-24</strain>
    </source>
</reference>
<dbReference type="InterPro" id="IPR002549">
    <property type="entry name" value="AI-2E-like"/>
</dbReference>
<feature type="transmembrane region" description="Helical" evidence="6">
    <location>
        <begin position="68"/>
        <end position="89"/>
    </location>
</feature>
<keyword evidence="3 6" id="KW-0812">Transmembrane</keyword>
<evidence type="ECO:0000256" key="5">
    <source>
        <dbReference type="ARBA" id="ARBA00023136"/>
    </source>
</evidence>
<evidence type="ECO:0000256" key="3">
    <source>
        <dbReference type="ARBA" id="ARBA00022692"/>
    </source>
</evidence>
<proteinExistence type="inferred from homology"/>
<organism evidence="7 8">
    <name type="scientific">Peiella sedimenti</name>
    <dbReference type="NCBI Taxonomy" id="3061083"/>
    <lineage>
        <taxon>Bacteria</taxon>
        <taxon>Pseudomonadati</taxon>
        <taxon>Pseudomonadota</taxon>
        <taxon>Alphaproteobacteria</taxon>
        <taxon>Caulobacterales</taxon>
        <taxon>Caulobacteraceae</taxon>
        <taxon>Peiella</taxon>
    </lineage>
</organism>
<comment type="subcellular location">
    <subcellularLocation>
        <location evidence="1">Membrane</location>
        <topology evidence="1">Multi-pass membrane protein</topology>
    </subcellularLocation>
</comment>
<accession>A0ABT8SQH8</accession>
<keyword evidence="5 6" id="KW-0472">Membrane</keyword>
<evidence type="ECO:0000256" key="6">
    <source>
        <dbReference type="SAM" id="Phobius"/>
    </source>
</evidence>
<name>A0ABT8SQH8_9CAUL</name>
<feature type="transmembrane region" description="Helical" evidence="6">
    <location>
        <begin position="244"/>
        <end position="272"/>
    </location>
</feature>
<evidence type="ECO:0000313" key="8">
    <source>
        <dbReference type="Proteomes" id="UP001169063"/>
    </source>
</evidence>
<feature type="transmembrane region" description="Helical" evidence="6">
    <location>
        <begin position="155"/>
        <end position="179"/>
    </location>
</feature>
<feature type="transmembrane region" description="Helical" evidence="6">
    <location>
        <begin position="278"/>
        <end position="298"/>
    </location>
</feature>
<comment type="caution">
    <text evidence="7">The sequence shown here is derived from an EMBL/GenBank/DDBJ whole genome shotgun (WGS) entry which is preliminary data.</text>
</comment>
<dbReference type="Proteomes" id="UP001169063">
    <property type="component" value="Unassembled WGS sequence"/>
</dbReference>
<evidence type="ECO:0000256" key="2">
    <source>
        <dbReference type="ARBA" id="ARBA00009773"/>
    </source>
</evidence>
<dbReference type="PANTHER" id="PTHR21716:SF62">
    <property type="entry name" value="TRANSPORT PROTEIN YDBI-RELATED"/>
    <property type="match status" value="1"/>
</dbReference>
<comment type="similarity">
    <text evidence="2">Belongs to the autoinducer-2 exporter (AI-2E) (TC 2.A.86) family.</text>
</comment>
<keyword evidence="4 6" id="KW-1133">Transmembrane helix</keyword>
<dbReference type="Pfam" id="PF01594">
    <property type="entry name" value="AI-2E_transport"/>
    <property type="match status" value="1"/>
</dbReference>
<feature type="transmembrane region" description="Helical" evidence="6">
    <location>
        <begin position="38"/>
        <end position="56"/>
    </location>
</feature>
<dbReference type="EMBL" id="JAUKTR010000005">
    <property type="protein sequence ID" value="MDO1560223.1"/>
    <property type="molecule type" value="Genomic_DNA"/>
</dbReference>
<feature type="transmembrane region" description="Helical" evidence="6">
    <location>
        <begin position="215"/>
        <end position="237"/>
    </location>
</feature>
<evidence type="ECO:0000256" key="4">
    <source>
        <dbReference type="ARBA" id="ARBA00022989"/>
    </source>
</evidence>
<keyword evidence="8" id="KW-1185">Reference proteome</keyword>
<gene>
    <name evidence="7" type="ORF">Q0812_12370</name>
</gene>
<protein>
    <submittedName>
        <fullName evidence="7">AI-2E family transporter</fullName>
    </submittedName>
</protein>
<dbReference type="PANTHER" id="PTHR21716">
    <property type="entry name" value="TRANSMEMBRANE PROTEIN"/>
    <property type="match status" value="1"/>
</dbReference>
<feature type="transmembrane region" description="Helical" evidence="6">
    <location>
        <begin position="310"/>
        <end position="343"/>
    </location>
</feature>
<sequence>MAGPSASPPALDPQFVRRAFFILLLGVGVLLAWRLTHVLLLIFGAVLIAVLLRTIAEPIQRYLRLPQRWAVLAALVGVFAFLGLAGWLFGRQIDAQLSSLSERLPLAWETVQSRLETLPYGREIVARLNELEPSSGAGGAGSDMLGSGVFSGARAVAATLMTGLGELILVIFAGLFLALNPQSYRDGLLRLAPTGGLKDKMGRAFDVSGEGLKRWLLGQLISMLLIGVLVTLGTWAIGLPSPLALGLFAGMLEFVPIVGPTLAFIPAFLLALLEGPDAVLWTVLLYVIIQQIEGNLIMPLVQKRMLTLPPVLTLFAILAFAALFGPIGILFATPLAVIIYLLVRTLYLGEDSDAAMGIKDD</sequence>